<gene>
    <name evidence="9" type="primary">tagU</name>
    <name evidence="12" type="ORF">H0185_09855</name>
</gene>
<dbReference type="Proteomes" id="UP000769780">
    <property type="component" value="Unassembled WGS sequence"/>
</dbReference>
<feature type="domain" description="Cell envelope-related transcriptional attenuator" evidence="11">
    <location>
        <begin position="80"/>
        <end position="222"/>
    </location>
</feature>
<dbReference type="NCBIfam" id="NF006897">
    <property type="entry name" value="PRK09379.1"/>
    <property type="match status" value="1"/>
</dbReference>
<keyword evidence="13" id="KW-1185">Reference proteome</keyword>
<evidence type="ECO:0000256" key="9">
    <source>
        <dbReference type="HAMAP-Rule" id="MF_01140"/>
    </source>
</evidence>
<feature type="transmembrane region" description="Helical" evidence="10">
    <location>
        <begin position="12"/>
        <end position="32"/>
    </location>
</feature>
<evidence type="ECO:0000256" key="4">
    <source>
        <dbReference type="ARBA" id="ARBA00022692"/>
    </source>
</evidence>
<dbReference type="EMBL" id="JACWFH010000009">
    <property type="protein sequence ID" value="MBY0097114.1"/>
    <property type="molecule type" value="Genomic_DNA"/>
</dbReference>
<evidence type="ECO:0000256" key="8">
    <source>
        <dbReference type="ARBA" id="ARBA00023316"/>
    </source>
</evidence>
<comment type="similarity">
    <text evidence="1 9">Belongs to the LytR/CpsA/Psr (LCP) family.</text>
</comment>
<evidence type="ECO:0000313" key="12">
    <source>
        <dbReference type="EMBL" id="MBY0097114.1"/>
    </source>
</evidence>
<name>A0ABS7K4C0_9BACI</name>
<dbReference type="HAMAP" id="MF_01140">
    <property type="entry name" value="TagU_transferase"/>
    <property type="match status" value="1"/>
</dbReference>
<dbReference type="InterPro" id="IPR023734">
    <property type="entry name" value="TagU"/>
</dbReference>
<dbReference type="PANTHER" id="PTHR33392">
    <property type="entry name" value="POLYISOPRENYL-TEICHOIC ACID--PEPTIDOGLYCAN TEICHOIC ACID TRANSFERASE TAGU"/>
    <property type="match status" value="1"/>
</dbReference>
<reference evidence="12 13" key="1">
    <citation type="submission" date="2020-07" db="EMBL/GenBank/DDBJ databases">
        <title>Fungal Genomes of the International Space Station.</title>
        <authorList>
            <person name="Seuylemezian A."/>
            <person name="Singh N.K."/>
            <person name="Wood J."/>
            <person name="Venkateswaran K."/>
        </authorList>
    </citation>
    <scope>NUCLEOTIDE SEQUENCE [LARGE SCALE GENOMIC DNA]</scope>
    <source>
        <strain evidence="12 13">PL-B2</strain>
    </source>
</reference>
<keyword evidence="6 9" id="KW-1133">Transmembrane helix</keyword>
<evidence type="ECO:0000256" key="7">
    <source>
        <dbReference type="ARBA" id="ARBA00023136"/>
    </source>
</evidence>
<keyword evidence="2 9" id="KW-1003">Cell membrane</keyword>
<organism evidence="12 13">
    <name type="scientific">Mesobacillus maritimus</name>
    <dbReference type="NCBI Taxonomy" id="1643336"/>
    <lineage>
        <taxon>Bacteria</taxon>
        <taxon>Bacillati</taxon>
        <taxon>Bacillota</taxon>
        <taxon>Bacilli</taxon>
        <taxon>Bacillales</taxon>
        <taxon>Bacillaceae</taxon>
        <taxon>Mesobacillus</taxon>
    </lineage>
</organism>
<accession>A0ABS7K4C0</accession>
<proteinExistence type="inferred from homology"/>
<feature type="topological domain" description="Cytoplasmic" evidence="9">
    <location>
        <begin position="1"/>
        <end position="11"/>
    </location>
</feature>
<evidence type="ECO:0000256" key="6">
    <source>
        <dbReference type="ARBA" id="ARBA00022989"/>
    </source>
</evidence>
<keyword evidence="7 9" id="KW-0472">Membrane</keyword>
<protein>
    <recommendedName>
        <fullName evidence="9">Polyisoprenyl-teichoic acid--peptidoglycan teichoic acid transferase TagU</fullName>
        <ecNumber evidence="9">2.7.8.-</ecNumber>
    </recommendedName>
</protein>
<comment type="function">
    <text evidence="9">May catalyze the final step in cell wall teichoic acid biosynthesis, the transfer of the anionic cell wall polymers (APs) from their lipid-linked precursor to the cell wall peptidoglycan (PG).</text>
</comment>
<keyword evidence="3 9" id="KW-0808">Transferase</keyword>
<dbReference type="EC" id="2.7.8.-" evidence="9"/>
<dbReference type="PANTHER" id="PTHR33392:SF6">
    <property type="entry name" value="POLYISOPRENYL-TEICHOIC ACID--PEPTIDOGLYCAN TEICHOIC ACID TRANSFERASE TAGU"/>
    <property type="match status" value="1"/>
</dbReference>
<dbReference type="InterPro" id="IPR004474">
    <property type="entry name" value="LytR_CpsA_psr"/>
</dbReference>
<evidence type="ECO:0000256" key="5">
    <source>
        <dbReference type="ARBA" id="ARBA00022968"/>
    </source>
</evidence>
<dbReference type="RefSeq" id="WP_221873324.1">
    <property type="nucleotide sequence ID" value="NZ_JACWFH010000009.1"/>
</dbReference>
<evidence type="ECO:0000313" key="13">
    <source>
        <dbReference type="Proteomes" id="UP000769780"/>
    </source>
</evidence>
<dbReference type="Gene3D" id="3.40.630.190">
    <property type="entry name" value="LCP protein"/>
    <property type="match status" value="1"/>
</dbReference>
<evidence type="ECO:0000256" key="1">
    <source>
        <dbReference type="ARBA" id="ARBA00006068"/>
    </source>
</evidence>
<keyword evidence="8 9" id="KW-0961">Cell wall biogenesis/degradation</keyword>
<sequence>MRADKKKKKRKWLRITGFILLLLLISVGAYLFTVYRSLTNAVDTMHEPIERPQREITFKKREPFTALMLGVDEREGDKGRSDTIIVLTVNPEKNSVKMLSIPRDTYTEIIGRGTQDKINHAYAFGGVEMAMDTVENFLDIPIDYYLKVNMEGFQDIVNAVGGITVNNDMEFTEGSFHFPQGSIDLDGREALAYVRMRKQDPQGDFGRQKRQRQVIQGVISKGASLGSLTKFDNIFDALGHNVKTNITFSEMVDIQSNYRKAASNIEQLKLEATGSYIGGVSYQLVSEEEQQRVQKEMKDHLGITN</sequence>
<evidence type="ECO:0000259" key="11">
    <source>
        <dbReference type="Pfam" id="PF03816"/>
    </source>
</evidence>
<keyword evidence="5 9" id="KW-0735">Signal-anchor</keyword>
<dbReference type="InterPro" id="IPR050922">
    <property type="entry name" value="LytR/CpsA/Psr_CW_biosynth"/>
</dbReference>
<evidence type="ECO:0000256" key="10">
    <source>
        <dbReference type="SAM" id="Phobius"/>
    </source>
</evidence>
<keyword evidence="4 9" id="KW-0812">Transmembrane</keyword>
<evidence type="ECO:0000256" key="2">
    <source>
        <dbReference type="ARBA" id="ARBA00022475"/>
    </source>
</evidence>
<dbReference type="Pfam" id="PF03816">
    <property type="entry name" value="LytR_cpsA_psr"/>
    <property type="match status" value="1"/>
</dbReference>
<feature type="topological domain" description="Extracellular" evidence="9">
    <location>
        <begin position="33"/>
        <end position="305"/>
    </location>
</feature>
<comment type="subcellular location">
    <subcellularLocation>
        <location evidence="9">Cell membrane</location>
        <topology evidence="9">Single-pass type II membrane protein</topology>
    </subcellularLocation>
</comment>
<evidence type="ECO:0000256" key="3">
    <source>
        <dbReference type="ARBA" id="ARBA00022679"/>
    </source>
</evidence>
<comment type="caution">
    <text evidence="12">The sequence shown here is derived from an EMBL/GenBank/DDBJ whole genome shotgun (WGS) entry which is preliminary data.</text>
</comment>
<dbReference type="NCBIfam" id="TIGR00350">
    <property type="entry name" value="lytR_cpsA_psr"/>
    <property type="match status" value="1"/>
</dbReference>
<comment type="pathway">
    <text evidence="9">Cell wall biogenesis.</text>
</comment>